<dbReference type="AlphaFoldDB" id="A0A7K3LMS8"/>
<evidence type="ECO:0000313" key="3">
    <source>
        <dbReference type="EMBL" id="NDK89539.1"/>
    </source>
</evidence>
<feature type="transmembrane region" description="Helical" evidence="1">
    <location>
        <begin position="197"/>
        <end position="215"/>
    </location>
</feature>
<dbReference type="EMBL" id="JAADZU010000019">
    <property type="protein sequence ID" value="NDK89539.1"/>
    <property type="molecule type" value="Genomic_DNA"/>
</dbReference>
<keyword evidence="1" id="KW-0472">Membrane</keyword>
<gene>
    <name evidence="3" type="ORF">GYA93_08100</name>
</gene>
<keyword evidence="1" id="KW-1133">Transmembrane helix</keyword>
<evidence type="ECO:0000259" key="2">
    <source>
        <dbReference type="Pfam" id="PF25928"/>
    </source>
</evidence>
<dbReference type="InterPro" id="IPR058279">
    <property type="entry name" value="DUF7973"/>
</dbReference>
<evidence type="ECO:0000313" key="4">
    <source>
        <dbReference type="Proteomes" id="UP000466307"/>
    </source>
</evidence>
<dbReference type="RefSeq" id="WP_059035181.1">
    <property type="nucleotide sequence ID" value="NZ_JAADZU010000019.1"/>
</dbReference>
<feature type="domain" description="DUF7973" evidence="2">
    <location>
        <begin position="162"/>
        <end position="295"/>
    </location>
</feature>
<proteinExistence type="predicted"/>
<organism evidence="3 4">
    <name type="scientific">Gordonia desulfuricans</name>
    <dbReference type="NCBI Taxonomy" id="89051"/>
    <lineage>
        <taxon>Bacteria</taxon>
        <taxon>Bacillati</taxon>
        <taxon>Actinomycetota</taxon>
        <taxon>Actinomycetes</taxon>
        <taxon>Mycobacteriales</taxon>
        <taxon>Gordoniaceae</taxon>
        <taxon>Gordonia</taxon>
    </lineage>
</organism>
<feature type="transmembrane region" description="Helical" evidence="1">
    <location>
        <begin position="12"/>
        <end position="38"/>
    </location>
</feature>
<dbReference type="Pfam" id="PF25928">
    <property type="entry name" value="DUF7973"/>
    <property type="match status" value="2"/>
</dbReference>
<feature type="transmembrane region" description="Helical" evidence="1">
    <location>
        <begin position="172"/>
        <end position="191"/>
    </location>
</feature>
<feature type="transmembrane region" description="Helical" evidence="1">
    <location>
        <begin position="245"/>
        <end position="269"/>
    </location>
</feature>
<keyword evidence="4" id="KW-1185">Reference proteome</keyword>
<sequence>MTLTVSELVGAAGGGALGAALGALAAFSLMGVIVVVATGLATVGPDTPLVGGLAFGPVFGPHVLFAGGAAAAAYAAYIRAHDSGRDIAQPLISYNRMSILAVGAAFGVLGQILARALAEIPKVHTAVGAEVQVIDALAISVVLTALVAAALWARTPNSERMPWVPWQHDATAVITIGLMGGAVAGSVYLAFPADARAMAPLFLYGMSAVTLLALVFGKAVPVTHHITLPAGLAAGIIAAHTDHAIWILVAAVVAGLVSAVVAEGWARLVLERCRMHLDPPAVAIAIMAPLLALVQLGAG</sequence>
<feature type="transmembrane region" description="Helical" evidence="1">
    <location>
        <begin position="281"/>
        <end position="298"/>
    </location>
</feature>
<accession>A0A7K3LMS8</accession>
<reference evidence="3 4" key="1">
    <citation type="submission" date="2020-01" db="EMBL/GenBank/DDBJ databases">
        <title>Investigation of new actinobacteria for the biodesulphurisation of diesel fuel.</title>
        <authorList>
            <person name="Athi Narayanan S.M."/>
        </authorList>
    </citation>
    <scope>NUCLEOTIDE SEQUENCE [LARGE SCALE GENOMIC DNA]</scope>
    <source>
        <strain evidence="3 4">213E</strain>
    </source>
</reference>
<name>A0A7K3LMS8_9ACTN</name>
<keyword evidence="1" id="KW-0812">Transmembrane</keyword>
<dbReference type="Proteomes" id="UP000466307">
    <property type="component" value="Unassembled WGS sequence"/>
</dbReference>
<comment type="caution">
    <text evidence="3">The sequence shown here is derived from an EMBL/GenBank/DDBJ whole genome shotgun (WGS) entry which is preliminary data.</text>
</comment>
<protein>
    <recommendedName>
        <fullName evidence="2">DUF7973 domain-containing protein</fullName>
    </recommendedName>
</protein>
<evidence type="ECO:0000256" key="1">
    <source>
        <dbReference type="SAM" id="Phobius"/>
    </source>
</evidence>
<feature type="transmembrane region" description="Helical" evidence="1">
    <location>
        <begin position="99"/>
        <end position="118"/>
    </location>
</feature>
<feature type="transmembrane region" description="Helical" evidence="1">
    <location>
        <begin position="58"/>
        <end position="78"/>
    </location>
</feature>
<feature type="domain" description="DUF7973" evidence="2">
    <location>
        <begin position="3"/>
        <end position="149"/>
    </location>
</feature>
<feature type="transmembrane region" description="Helical" evidence="1">
    <location>
        <begin position="133"/>
        <end position="152"/>
    </location>
</feature>